<sequence>MMRKWDVLFTATKISKGLELDLFENPETNEEPPPGLSPYDMLNFDVVSRRTRFEGTVLEVRDTGEAIIEAQGARWRISPATEADVVHPVRTHMRVHIWMVREQIQ</sequence>
<reference evidence="1 2" key="1">
    <citation type="submission" date="2023-10" db="EMBL/GenBank/DDBJ databases">
        <title>Novel methanotroph of the genus Methylocapsa from a subarctic wetland.</title>
        <authorList>
            <person name="Belova S.E."/>
            <person name="Oshkin I.Y."/>
            <person name="Miroshnikov K."/>
            <person name="Dedysh S.N."/>
        </authorList>
    </citation>
    <scope>NUCLEOTIDE SEQUENCE [LARGE SCALE GENOMIC DNA]</scope>
    <source>
        <strain evidence="1 2">RX1</strain>
    </source>
</reference>
<protein>
    <recommendedName>
        <fullName evidence="3">NfeD-like C-terminal domain-containing protein</fullName>
    </recommendedName>
</protein>
<dbReference type="Proteomes" id="UP001626536">
    <property type="component" value="Chromosome"/>
</dbReference>
<gene>
    <name evidence="1" type="ORF">RZS28_02735</name>
</gene>
<evidence type="ECO:0000313" key="2">
    <source>
        <dbReference type="Proteomes" id="UP001626536"/>
    </source>
</evidence>
<name>A0ABZ0HTJ0_9HYPH</name>
<keyword evidence="2" id="KW-1185">Reference proteome</keyword>
<organism evidence="1 2">
    <name type="scientific">Methylocapsa polymorpha</name>
    <dbReference type="NCBI Taxonomy" id="3080828"/>
    <lineage>
        <taxon>Bacteria</taxon>
        <taxon>Pseudomonadati</taxon>
        <taxon>Pseudomonadota</taxon>
        <taxon>Alphaproteobacteria</taxon>
        <taxon>Hyphomicrobiales</taxon>
        <taxon>Beijerinckiaceae</taxon>
        <taxon>Methylocapsa</taxon>
    </lineage>
</organism>
<proteinExistence type="predicted"/>
<accession>A0ABZ0HTJ0</accession>
<dbReference type="RefSeq" id="WP_407339682.1">
    <property type="nucleotide sequence ID" value="NZ_CP136862.1"/>
</dbReference>
<dbReference type="EMBL" id="CP136862">
    <property type="protein sequence ID" value="WOJ90235.1"/>
    <property type="molecule type" value="Genomic_DNA"/>
</dbReference>
<evidence type="ECO:0000313" key="1">
    <source>
        <dbReference type="EMBL" id="WOJ90235.1"/>
    </source>
</evidence>
<evidence type="ECO:0008006" key="3">
    <source>
        <dbReference type="Google" id="ProtNLM"/>
    </source>
</evidence>